<proteinExistence type="predicted"/>
<name>A0A5B7IT20_PORTR</name>
<evidence type="ECO:0000256" key="1">
    <source>
        <dbReference type="SAM" id="MobiDB-lite"/>
    </source>
</evidence>
<evidence type="ECO:0000313" key="2">
    <source>
        <dbReference type="EMBL" id="MPC85585.1"/>
    </source>
</evidence>
<dbReference type="Proteomes" id="UP000324222">
    <property type="component" value="Unassembled WGS sequence"/>
</dbReference>
<accession>A0A5B7IT20</accession>
<protein>
    <submittedName>
        <fullName evidence="2">Uncharacterized protein</fullName>
    </submittedName>
</protein>
<organism evidence="2 3">
    <name type="scientific">Portunus trituberculatus</name>
    <name type="common">Swimming crab</name>
    <name type="synonym">Neptunus trituberculatus</name>
    <dbReference type="NCBI Taxonomy" id="210409"/>
    <lineage>
        <taxon>Eukaryota</taxon>
        <taxon>Metazoa</taxon>
        <taxon>Ecdysozoa</taxon>
        <taxon>Arthropoda</taxon>
        <taxon>Crustacea</taxon>
        <taxon>Multicrustacea</taxon>
        <taxon>Malacostraca</taxon>
        <taxon>Eumalacostraca</taxon>
        <taxon>Eucarida</taxon>
        <taxon>Decapoda</taxon>
        <taxon>Pleocyemata</taxon>
        <taxon>Brachyura</taxon>
        <taxon>Eubrachyura</taxon>
        <taxon>Portunoidea</taxon>
        <taxon>Portunidae</taxon>
        <taxon>Portuninae</taxon>
        <taxon>Portunus</taxon>
    </lineage>
</organism>
<reference evidence="2 3" key="1">
    <citation type="submission" date="2019-05" db="EMBL/GenBank/DDBJ databases">
        <title>Another draft genome of Portunus trituberculatus and its Hox gene families provides insights of decapod evolution.</title>
        <authorList>
            <person name="Jeong J.-H."/>
            <person name="Song I."/>
            <person name="Kim S."/>
            <person name="Choi T."/>
            <person name="Kim D."/>
            <person name="Ryu S."/>
            <person name="Kim W."/>
        </authorList>
    </citation>
    <scope>NUCLEOTIDE SEQUENCE [LARGE SCALE GENOMIC DNA]</scope>
    <source>
        <tissue evidence="2">Muscle</tissue>
    </source>
</reference>
<gene>
    <name evidence="2" type="ORF">E2C01_080366</name>
</gene>
<comment type="caution">
    <text evidence="2">The sequence shown here is derived from an EMBL/GenBank/DDBJ whole genome shotgun (WGS) entry which is preliminary data.</text>
</comment>
<feature type="region of interest" description="Disordered" evidence="1">
    <location>
        <begin position="1"/>
        <end position="24"/>
    </location>
</feature>
<feature type="compositionally biased region" description="Low complexity" evidence="1">
    <location>
        <begin position="1"/>
        <end position="15"/>
    </location>
</feature>
<dbReference type="EMBL" id="VSRR010068891">
    <property type="protein sequence ID" value="MPC85585.1"/>
    <property type="molecule type" value="Genomic_DNA"/>
</dbReference>
<evidence type="ECO:0000313" key="3">
    <source>
        <dbReference type="Proteomes" id="UP000324222"/>
    </source>
</evidence>
<dbReference type="AlphaFoldDB" id="A0A5B7IT20"/>
<sequence>MGPYRSGRPSRPGRSVGTHRPGPY</sequence>
<keyword evidence="3" id="KW-1185">Reference proteome</keyword>